<dbReference type="RefSeq" id="WP_177171854.1">
    <property type="nucleotide sequence ID" value="NZ_FOBH01000011.1"/>
</dbReference>
<dbReference type="InterPro" id="IPR013096">
    <property type="entry name" value="Cupin_2"/>
</dbReference>
<dbReference type="AlphaFoldDB" id="A0A1H7QA13"/>
<evidence type="ECO:0000313" key="2">
    <source>
        <dbReference type="EMBL" id="SEL44568.1"/>
    </source>
</evidence>
<dbReference type="Gene3D" id="2.60.120.10">
    <property type="entry name" value="Jelly Rolls"/>
    <property type="match status" value="1"/>
</dbReference>
<accession>A0A1H7QA13</accession>
<dbReference type="EMBL" id="FOBH01000011">
    <property type="protein sequence ID" value="SEL44568.1"/>
    <property type="molecule type" value="Genomic_DNA"/>
</dbReference>
<evidence type="ECO:0000313" key="3">
    <source>
        <dbReference type="Proteomes" id="UP000198620"/>
    </source>
</evidence>
<dbReference type="Proteomes" id="UP000198620">
    <property type="component" value="Unassembled WGS sequence"/>
</dbReference>
<keyword evidence="3" id="KW-1185">Reference proteome</keyword>
<dbReference type="Pfam" id="PF07883">
    <property type="entry name" value="Cupin_2"/>
    <property type="match status" value="1"/>
</dbReference>
<gene>
    <name evidence="2" type="ORF">SAMN05216387_11139</name>
</gene>
<feature type="domain" description="Cupin type-2" evidence="1">
    <location>
        <begin position="42"/>
        <end position="97"/>
    </location>
</feature>
<proteinExistence type="predicted"/>
<dbReference type="SUPFAM" id="SSF51182">
    <property type="entry name" value="RmlC-like cupins"/>
    <property type="match status" value="1"/>
</dbReference>
<organism evidence="2 3">
    <name type="scientific">Nitrosovibrio tenuis</name>
    <dbReference type="NCBI Taxonomy" id="1233"/>
    <lineage>
        <taxon>Bacteria</taxon>
        <taxon>Pseudomonadati</taxon>
        <taxon>Pseudomonadota</taxon>
        <taxon>Betaproteobacteria</taxon>
        <taxon>Nitrosomonadales</taxon>
        <taxon>Nitrosomonadaceae</taxon>
        <taxon>Nitrosovibrio</taxon>
    </lineage>
</organism>
<name>A0A1H7QA13_9PROT</name>
<sequence>MKVKATVEEVLSRIPGPATVEWPMGEPFAVGLAHGSMSVEYYAPVGNDPQTPHEQDEVYFIHKGTGVLVINKERHPFKEGDCLFVPANVEHRFENFSGDFGTWVVFWGPKGGEGPTGGKGLKGGD</sequence>
<protein>
    <submittedName>
        <fullName evidence="2">Cupin domain-containing protein</fullName>
    </submittedName>
</protein>
<dbReference type="STRING" id="1233.SAMN05216387_11139"/>
<dbReference type="CDD" id="cd02208">
    <property type="entry name" value="cupin_RmlC-like"/>
    <property type="match status" value="1"/>
</dbReference>
<dbReference type="InterPro" id="IPR014710">
    <property type="entry name" value="RmlC-like_jellyroll"/>
</dbReference>
<reference evidence="2 3" key="1">
    <citation type="submission" date="2016-10" db="EMBL/GenBank/DDBJ databases">
        <authorList>
            <person name="de Groot N.N."/>
        </authorList>
    </citation>
    <scope>NUCLEOTIDE SEQUENCE [LARGE SCALE GENOMIC DNA]</scope>
    <source>
        <strain evidence="2 3">Nv1</strain>
    </source>
</reference>
<evidence type="ECO:0000259" key="1">
    <source>
        <dbReference type="Pfam" id="PF07883"/>
    </source>
</evidence>
<dbReference type="InterPro" id="IPR011051">
    <property type="entry name" value="RmlC_Cupin_sf"/>
</dbReference>